<dbReference type="RefSeq" id="WP_112344075.1">
    <property type="nucleotide sequence ID" value="NZ_QMKK01000049.1"/>
</dbReference>
<feature type="signal peptide" evidence="1">
    <location>
        <begin position="1"/>
        <end position="22"/>
    </location>
</feature>
<evidence type="ECO:0000256" key="1">
    <source>
        <dbReference type="SAM" id="SignalP"/>
    </source>
</evidence>
<proteinExistence type="predicted"/>
<protein>
    <submittedName>
        <fullName evidence="2">Uncharacterized protein</fullName>
    </submittedName>
</protein>
<dbReference type="OrthoDB" id="8401232at2"/>
<dbReference type="EMBL" id="QMKK01000049">
    <property type="protein sequence ID" value="RAX39120.1"/>
    <property type="molecule type" value="Genomic_DNA"/>
</dbReference>
<organism evidence="2 3">
    <name type="scientific">Rhizobium tropici</name>
    <dbReference type="NCBI Taxonomy" id="398"/>
    <lineage>
        <taxon>Bacteria</taxon>
        <taxon>Pseudomonadati</taxon>
        <taxon>Pseudomonadota</taxon>
        <taxon>Alphaproteobacteria</taxon>
        <taxon>Hyphomicrobiales</taxon>
        <taxon>Rhizobiaceae</taxon>
        <taxon>Rhizobium/Agrobacterium group</taxon>
        <taxon>Rhizobium</taxon>
    </lineage>
</organism>
<name>A0A329YF77_RHITR</name>
<reference evidence="2 3" key="1">
    <citation type="submission" date="2018-06" db="EMBL/GenBank/DDBJ databases">
        <title>Whole Genome Sequence of an efficient microsymbiont, Rhizobium tropici.</title>
        <authorList>
            <person name="Srinivasan R."/>
            <person name="Singh H.V."/>
            <person name="Srivastava R."/>
            <person name="Kumari B."/>
            <person name="Radhakrishna A."/>
        </authorList>
    </citation>
    <scope>NUCLEOTIDE SEQUENCE [LARGE SCALE GENOMIC DNA]</scope>
    <source>
        <strain evidence="2 3">IGFRI Rhizo-19</strain>
    </source>
</reference>
<evidence type="ECO:0000313" key="3">
    <source>
        <dbReference type="Proteomes" id="UP000251205"/>
    </source>
</evidence>
<dbReference type="Proteomes" id="UP000251205">
    <property type="component" value="Unassembled WGS sequence"/>
</dbReference>
<dbReference type="AlphaFoldDB" id="A0A329YF77"/>
<evidence type="ECO:0000313" key="2">
    <source>
        <dbReference type="EMBL" id="RAX39120.1"/>
    </source>
</evidence>
<keyword evidence="1" id="KW-0732">Signal</keyword>
<feature type="chain" id="PRO_5016327746" evidence="1">
    <location>
        <begin position="23"/>
        <end position="77"/>
    </location>
</feature>
<sequence length="77" mass="7969">MRILIVPLAAAAVFATATYSSATMTGGAHDKNVLYAGAGYQLPADMKVPALTAGVKIQMSGLPSQALALPQEVRILR</sequence>
<gene>
    <name evidence="2" type="ORF">DQ393_23230</name>
</gene>
<accession>A0A329YF77</accession>
<comment type="caution">
    <text evidence="2">The sequence shown here is derived from an EMBL/GenBank/DDBJ whole genome shotgun (WGS) entry which is preliminary data.</text>
</comment>